<sequence>MAISRTSSNEAASRSRLSLTLPYVALLVGVVLAVASSWGLIVLVASIVFALLSLRRQTKARTLLVVLIVLASFVLLATLAVSLTLAATTGST</sequence>
<comment type="caution">
    <text evidence="2">The sequence shown here is derived from an EMBL/GenBank/DDBJ whole genome shotgun (WGS) entry which is preliminary data.</text>
</comment>
<feature type="transmembrane region" description="Helical" evidence="1">
    <location>
        <begin position="64"/>
        <end position="87"/>
    </location>
</feature>
<feature type="transmembrane region" description="Helical" evidence="1">
    <location>
        <begin position="23"/>
        <end position="52"/>
    </location>
</feature>
<dbReference type="AlphaFoldDB" id="A0A0F0KUQ5"/>
<keyword evidence="1" id="KW-0812">Transmembrane</keyword>
<keyword evidence="1" id="KW-1133">Transmembrane helix</keyword>
<name>A0A0F0KUQ5_9MICO</name>
<evidence type="ECO:0000313" key="3">
    <source>
        <dbReference type="Proteomes" id="UP000033725"/>
    </source>
</evidence>
<gene>
    <name evidence="2" type="ORF">RN51_01717</name>
</gene>
<organism evidence="2 3">
    <name type="scientific">Microbacterium oxydans</name>
    <dbReference type="NCBI Taxonomy" id="82380"/>
    <lineage>
        <taxon>Bacteria</taxon>
        <taxon>Bacillati</taxon>
        <taxon>Actinomycetota</taxon>
        <taxon>Actinomycetes</taxon>
        <taxon>Micrococcales</taxon>
        <taxon>Microbacteriaceae</taxon>
        <taxon>Microbacterium</taxon>
    </lineage>
</organism>
<dbReference type="EMBL" id="JYIV01000024">
    <property type="protein sequence ID" value="KJL22971.1"/>
    <property type="molecule type" value="Genomic_DNA"/>
</dbReference>
<dbReference type="PATRIC" id="fig|82380.10.peg.1726"/>
<dbReference type="Proteomes" id="UP000033725">
    <property type="component" value="Unassembled WGS sequence"/>
</dbReference>
<evidence type="ECO:0000256" key="1">
    <source>
        <dbReference type="SAM" id="Phobius"/>
    </source>
</evidence>
<keyword evidence="1" id="KW-0472">Membrane</keyword>
<protein>
    <submittedName>
        <fullName evidence="2">Uncharacterized protein</fullName>
    </submittedName>
</protein>
<accession>A0A0F0KUQ5</accession>
<reference evidence="2 3" key="1">
    <citation type="submission" date="2015-02" db="EMBL/GenBank/DDBJ databases">
        <title>Draft genome sequences of ten Microbacterium spp. with emphasis on heavy metal contaminated environments.</title>
        <authorList>
            <person name="Corretto E."/>
        </authorList>
    </citation>
    <scope>NUCLEOTIDE SEQUENCE [LARGE SCALE GENOMIC DNA]</scope>
    <source>
        <strain evidence="2 3">BEL163</strain>
    </source>
</reference>
<proteinExistence type="predicted"/>
<evidence type="ECO:0000313" key="2">
    <source>
        <dbReference type="EMBL" id="KJL22971.1"/>
    </source>
</evidence>